<dbReference type="InterPro" id="IPR028082">
    <property type="entry name" value="Peripla_BP_I"/>
</dbReference>
<evidence type="ECO:0000313" key="6">
    <source>
        <dbReference type="EMBL" id="RSL31506.1"/>
    </source>
</evidence>
<keyword evidence="7" id="KW-1185">Reference proteome</keyword>
<dbReference type="PANTHER" id="PTHR46847:SF2">
    <property type="entry name" value="ABC TRANSPORTER SUGAR-BINDING PROTEIN"/>
    <property type="match status" value="1"/>
</dbReference>
<dbReference type="GO" id="GO:0030313">
    <property type="term" value="C:cell envelope"/>
    <property type="evidence" value="ECO:0007669"/>
    <property type="project" value="UniProtKB-SubCell"/>
</dbReference>
<dbReference type="Gene3D" id="3.40.50.2300">
    <property type="match status" value="2"/>
</dbReference>
<protein>
    <submittedName>
        <fullName evidence="6">Ribose ABC transporter ATP-binding protein</fullName>
    </submittedName>
</protein>
<dbReference type="Proteomes" id="UP000275076">
    <property type="component" value="Unassembled WGS sequence"/>
</dbReference>
<dbReference type="PANTHER" id="PTHR46847">
    <property type="entry name" value="D-ALLOSE-BINDING PERIPLASMIC PROTEIN-RELATED"/>
    <property type="match status" value="1"/>
</dbReference>
<dbReference type="PROSITE" id="PS51257">
    <property type="entry name" value="PROKAR_LIPOPROTEIN"/>
    <property type="match status" value="1"/>
</dbReference>
<evidence type="ECO:0000259" key="5">
    <source>
        <dbReference type="Pfam" id="PF13407"/>
    </source>
</evidence>
<gene>
    <name evidence="6" type="ORF">D7Z54_20800</name>
</gene>
<dbReference type="InterPro" id="IPR025997">
    <property type="entry name" value="SBP_2_dom"/>
</dbReference>
<feature type="chain" id="PRO_5038707635" evidence="4">
    <location>
        <begin position="28"/>
        <end position="329"/>
    </location>
</feature>
<accession>A0A428MZI2</accession>
<dbReference type="OrthoDB" id="9814427at2"/>
<evidence type="ECO:0000256" key="1">
    <source>
        <dbReference type="ARBA" id="ARBA00004196"/>
    </source>
</evidence>
<comment type="similarity">
    <text evidence="2">Belongs to the bacterial solute-binding protein 2 family.</text>
</comment>
<dbReference type="SUPFAM" id="SSF53822">
    <property type="entry name" value="Periplasmic binding protein-like I"/>
    <property type="match status" value="1"/>
</dbReference>
<evidence type="ECO:0000256" key="3">
    <source>
        <dbReference type="ARBA" id="ARBA00022729"/>
    </source>
</evidence>
<feature type="signal peptide" evidence="4">
    <location>
        <begin position="1"/>
        <end position="27"/>
    </location>
</feature>
<evidence type="ECO:0000256" key="2">
    <source>
        <dbReference type="ARBA" id="ARBA00007639"/>
    </source>
</evidence>
<organism evidence="6 7">
    <name type="scientific">Salibacterium salarium</name>
    <dbReference type="NCBI Taxonomy" id="284579"/>
    <lineage>
        <taxon>Bacteria</taxon>
        <taxon>Bacillati</taxon>
        <taxon>Bacillota</taxon>
        <taxon>Bacilli</taxon>
        <taxon>Bacillales</taxon>
        <taxon>Bacillaceae</taxon>
    </lineage>
</organism>
<evidence type="ECO:0000313" key="7">
    <source>
        <dbReference type="Proteomes" id="UP000275076"/>
    </source>
</evidence>
<evidence type="ECO:0000256" key="4">
    <source>
        <dbReference type="SAM" id="SignalP"/>
    </source>
</evidence>
<dbReference type="AlphaFoldDB" id="A0A428MZI2"/>
<comment type="subcellular location">
    <subcellularLocation>
        <location evidence="1">Cell envelope</location>
    </subcellularLocation>
</comment>
<dbReference type="GO" id="GO:0005524">
    <property type="term" value="F:ATP binding"/>
    <property type="evidence" value="ECO:0007669"/>
    <property type="project" value="UniProtKB-KW"/>
</dbReference>
<comment type="caution">
    <text evidence="6">The sequence shown here is derived from an EMBL/GenBank/DDBJ whole genome shotgun (WGS) entry which is preliminary data.</text>
</comment>
<proteinExistence type="inferred from homology"/>
<dbReference type="GO" id="GO:0030246">
    <property type="term" value="F:carbohydrate binding"/>
    <property type="evidence" value="ECO:0007669"/>
    <property type="project" value="UniProtKB-ARBA"/>
</dbReference>
<dbReference type="EMBL" id="RBVX01000024">
    <property type="protein sequence ID" value="RSL31506.1"/>
    <property type="molecule type" value="Genomic_DNA"/>
</dbReference>
<dbReference type="CDD" id="cd06321">
    <property type="entry name" value="PBP1_ABC_sugar_binding-like"/>
    <property type="match status" value="1"/>
</dbReference>
<keyword evidence="6" id="KW-0067">ATP-binding</keyword>
<feature type="domain" description="Periplasmic binding protein" evidence="5">
    <location>
        <begin position="51"/>
        <end position="305"/>
    </location>
</feature>
<keyword evidence="3 4" id="KW-0732">Signal</keyword>
<sequence length="329" mass="34762">MEGKLKMKKKMSVIVMGIFLLFTAACSNNETSGEENESGNKEDSEQKEIKIGLTLNNLANPFFVSMSEAAEEYADELGAEIVVQAADADLAKQTSQIENFITQGVDLILLNAVDSEGIAGAVAQADAEGIPVVSVDVGADGGIEGTVTSDNYQAGVLAAEYMIEDLGGEGNVVVIDGPPVTAVKDRIAGFEETIEDTDIEVIAKQNGEGNREKGLQVMESILQANEPGTIDAVFANNDPVAIGAEIAQQQADRQDEFYIVGVDGSPDVIEAMNKGGSSIAGTSAQHPDEMIKKAMDVGIEVLDGESVEEVIKIPVDLVTQDNLDSYEGW</sequence>
<name>A0A428MZI2_9BACI</name>
<dbReference type="Pfam" id="PF13407">
    <property type="entry name" value="Peripla_BP_4"/>
    <property type="match status" value="1"/>
</dbReference>
<reference evidence="6 7" key="1">
    <citation type="submission" date="2018-10" db="EMBL/GenBank/DDBJ databases">
        <title>Draft genome sequence of Bacillus salarius IM0101, isolated from a hypersaline soil in Inner Mongolia, China.</title>
        <authorList>
            <person name="Yamprayoonswat W."/>
            <person name="Boonvisut S."/>
            <person name="Jumpathong W."/>
            <person name="Sittihan S."/>
            <person name="Ruangsuj P."/>
            <person name="Wanthongcharoen S."/>
            <person name="Thongpramul N."/>
            <person name="Pimmason S."/>
            <person name="Yu B."/>
            <person name="Yasawong M."/>
        </authorList>
    </citation>
    <scope>NUCLEOTIDE SEQUENCE [LARGE SCALE GENOMIC DNA]</scope>
    <source>
        <strain evidence="6 7">IM0101</strain>
    </source>
</reference>
<keyword evidence="6" id="KW-0547">Nucleotide-binding</keyword>